<keyword evidence="5 7" id="KW-0793">Thylakoid</keyword>
<keyword evidence="2 7" id="KW-0812">Transmembrane</keyword>
<dbReference type="GO" id="GO:0009522">
    <property type="term" value="C:photosystem I"/>
    <property type="evidence" value="ECO:0007669"/>
    <property type="project" value="UniProtKB-KW"/>
</dbReference>
<dbReference type="InterPro" id="IPR010010">
    <property type="entry name" value="PSI_PsaM"/>
</dbReference>
<keyword evidence="8" id="KW-0934">Plastid</keyword>
<evidence type="ECO:0000256" key="2">
    <source>
        <dbReference type="ARBA" id="ARBA00022692"/>
    </source>
</evidence>
<accession>A0A1W6EG81</accession>
<organism evidence="8">
    <name type="scientific">Sarcinofilum mucosum</name>
    <name type="common">Green alga</name>
    <name type="synonym">Pseudoschizomeris mucosa</name>
    <dbReference type="NCBI Taxonomy" id="141643"/>
    <lineage>
        <taxon>Eukaryota</taxon>
        <taxon>Viridiplantae</taxon>
        <taxon>Chlorophyta</taxon>
        <taxon>core chlorophytes</taxon>
        <taxon>Ulvophyceae</taxon>
        <taxon>OUU clade</taxon>
        <taxon>Ulotrichales</taxon>
        <taxon>Sarcinofilaceae</taxon>
        <taxon>Sarcinofilum</taxon>
    </lineage>
</organism>
<evidence type="ECO:0000256" key="7">
    <source>
        <dbReference type="HAMAP-Rule" id="MF_00828"/>
    </source>
</evidence>
<proteinExistence type="inferred from homology"/>
<evidence type="ECO:0000256" key="4">
    <source>
        <dbReference type="ARBA" id="ARBA00022989"/>
    </source>
</evidence>
<keyword evidence="1 7" id="KW-0602">Photosynthesis</keyword>
<evidence type="ECO:0000256" key="3">
    <source>
        <dbReference type="ARBA" id="ARBA00022836"/>
    </source>
</evidence>
<dbReference type="GeneID" id="32884099"/>
<comment type="similarity">
    <text evidence="7">Belongs to the PsaM family.</text>
</comment>
<dbReference type="RefSeq" id="YP_009367427.1">
    <property type="nucleotide sequence ID" value="NC_034709.1"/>
</dbReference>
<dbReference type="GO" id="GO:0015979">
    <property type="term" value="P:photosynthesis"/>
    <property type="evidence" value="ECO:0007669"/>
    <property type="project" value="UniProtKB-UniRule"/>
</dbReference>
<feature type="transmembrane region" description="Helical" evidence="7">
    <location>
        <begin position="6"/>
        <end position="29"/>
    </location>
</feature>
<gene>
    <name evidence="7 8" type="primary">psaM</name>
</gene>
<dbReference type="GO" id="GO:0009535">
    <property type="term" value="C:chloroplast thylakoid membrane"/>
    <property type="evidence" value="ECO:0007669"/>
    <property type="project" value="UniProtKB-SubCell"/>
</dbReference>
<dbReference type="SUPFAM" id="SSF81548">
    <property type="entry name" value="Subunit XII of photosystem I reaction centre, PsaM"/>
    <property type="match status" value="1"/>
</dbReference>
<dbReference type="HAMAP" id="MF_00828">
    <property type="entry name" value="PSI_PsaM"/>
    <property type="match status" value="1"/>
</dbReference>
<keyword evidence="8" id="KW-0150">Chloroplast</keyword>
<dbReference type="Pfam" id="PF07465">
    <property type="entry name" value="PsaM"/>
    <property type="match status" value="1"/>
</dbReference>
<dbReference type="NCBIfam" id="TIGR03053">
    <property type="entry name" value="PS_I_psaM"/>
    <property type="match status" value="1"/>
</dbReference>
<evidence type="ECO:0000256" key="6">
    <source>
        <dbReference type="ARBA" id="ARBA00023136"/>
    </source>
</evidence>
<dbReference type="InterPro" id="IPR037279">
    <property type="entry name" value="PSI_PsaM_sf"/>
</dbReference>
<geneLocation type="chloroplast" evidence="8"/>
<keyword evidence="4 7" id="KW-1133">Transmembrane helix</keyword>
<keyword evidence="6 7" id="KW-0472">Membrane</keyword>
<evidence type="ECO:0000313" key="8">
    <source>
        <dbReference type="EMBL" id="ARK14400.1"/>
    </source>
</evidence>
<protein>
    <recommendedName>
        <fullName evidence="7">Photosystem I reaction center subunit XII</fullName>
    </recommendedName>
    <alternativeName>
        <fullName evidence="7">PSI-M</fullName>
    </alternativeName>
</protein>
<reference evidence="8" key="1">
    <citation type="journal article" date="2017" name="Sci. Rep.">
        <title>Divergent copies of the large inverted repeat in the chloroplast genomes of ulvophycean green algae.</title>
        <authorList>
            <person name="Turmel M."/>
            <person name="Otis C."/>
            <person name="Lemieux C."/>
        </authorList>
    </citation>
    <scope>NUCLEOTIDE SEQUENCE</scope>
</reference>
<evidence type="ECO:0000256" key="1">
    <source>
        <dbReference type="ARBA" id="ARBA00022531"/>
    </source>
</evidence>
<sequence>MVTDNQIFIALLIALINGVFAVRLGMALYR</sequence>
<keyword evidence="3 7" id="KW-0603">Photosystem I</keyword>
<dbReference type="AlphaFoldDB" id="A0A1W6EG81"/>
<comment type="subcellular location">
    <subcellularLocation>
        <location evidence="7">Plastid</location>
        <location evidence="7">Chloroplast thylakoid membrane</location>
        <topology evidence="7">Single-pass membrane protein</topology>
    </subcellularLocation>
</comment>
<evidence type="ECO:0000256" key="5">
    <source>
        <dbReference type="ARBA" id="ARBA00023078"/>
    </source>
</evidence>
<dbReference type="EMBL" id="KY407656">
    <property type="protein sequence ID" value="ARK14400.1"/>
    <property type="molecule type" value="Genomic_DNA"/>
</dbReference>
<name>A0A1W6EG81_SARMC</name>